<name>A0A9E7D2V6_9FLAO</name>
<keyword evidence="1" id="KW-0732">Signal</keyword>
<dbReference type="AlphaFoldDB" id="A0A9E7D2V6"/>
<evidence type="ECO:0000256" key="1">
    <source>
        <dbReference type="SAM" id="SignalP"/>
    </source>
</evidence>
<dbReference type="Proteomes" id="UP000831290">
    <property type="component" value="Chromosome"/>
</dbReference>
<dbReference type="EMBL" id="CP094358">
    <property type="protein sequence ID" value="UOB18578.1"/>
    <property type="molecule type" value="Genomic_DNA"/>
</dbReference>
<keyword evidence="3" id="KW-1185">Reference proteome</keyword>
<feature type="signal peptide" evidence="1">
    <location>
        <begin position="1"/>
        <end position="27"/>
    </location>
</feature>
<evidence type="ECO:0000313" key="2">
    <source>
        <dbReference type="EMBL" id="UOB18578.1"/>
    </source>
</evidence>
<proteinExistence type="predicted"/>
<dbReference type="KEGG" id="fbm:MQE35_04640"/>
<dbReference type="RefSeq" id="WP_255845096.1">
    <property type="nucleotide sequence ID" value="NZ_CP094358.1"/>
</dbReference>
<organism evidence="2 3">
    <name type="scientific">Abyssalbus ytuae</name>
    <dbReference type="NCBI Taxonomy" id="2926907"/>
    <lineage>
        <taxon>Bacteria</taxon>
        <taxon>Pseudomonadati</taxon>
        <taxon>Bacteroidota</taxon>
        <taxon>Flavobacteriia</taxon>
        <taxon>Flavobacteriales</taxon>
        <taxon>Flavobacteriaceae</taxon>
        <taxon>Abyssalbus</taxon>
    </lineage>
</organism>
<gene>
    <name evidence="2" type="ORF">MQE35_04640</name>
</gene>
<reference evidence="2" key="1">
    <citation type="submission" date="2022-03" db="EMBL/GenBank/DDBJ databases">
        <title>Description of Abyssus ytuae gen. nov., sp. nov., a novel member of the family Flavobacteriaceae isolated from the sediment of Mariana Trench.</title>
        <authorList>
            <person name="Zhang J."/>
            <person name="Xu X."/>
        </authorList>
    </citation>
    <scope>NUCLEOTIDE SEQUENCE</scope>
    <source>
        <strain evidence="2">MT3330</strain>
    </source>
</reference>
<feature type="chain" id="PRO_5038936829" evidence="1">
    <location>
        <begin position="28"/>
        <end position="103"/>
    </location>
</feature>
<accession>A0A9E7D2V6</accession>
<sequence length="103" mass="11751">MKKNTFLTAGAVALGVFALMSSGNSKAKTKEVKINDIMDFIIKNDSSSGETQLRYFNSRLRLMQPEEISVIHTVLFNYGHVNNAPEYLKKQWKIISEKYDVFT</sequence>
<protein>
    <submittedName>
        <fullName evidence="2">Uncharacterized protein</fullName>
    </submittedName>
</protein>
<evidence type="ECO:0000313" key="3">
    <source>
        <dbReference type="Proteomes" id="UP000831290"/>
    </source>
</evidence>